<dbReference type="PROSITE" id="PS51257">
    <property type="entry name" value="PROKAR_LIPOPROTEIN"/>
    <property type="match status" value="1"/>
</dbReference>
<accession>A0ABR0SEW6</accession>
<evidence type="ECO:0000313" key="2">
    <source>
        <dbReference type="Proteomes" id="UP001338125"/>
    </source>
</evidence>
<protein>
    <submittedName>
        <fullName evidence="1">Uncharacterized protein</fullName>
    </submittedName>
</protein>
<sequence length="67" mass="7544">MEALRQNESRNRRPFSRLHLPTSGIATGGCKWSHTKQTFSNQFMTATCLGSALWAQASSFDRDLEDP</sequence>
<organism evidence="1 2">
    <name type="scientific">Cladobotryum mycophilum</name>
    <dbReference type="NCBI Taxonomy" id="491253"/>
    <lineage>
        <taxon>Eukaryota</taxon>
        <taxon>Fungi</taxon>
        <taxon>Dikarya</taxon>
        <taxon>Ascomycota</taxon>
        <taxon>Pezizomycotina</taxon>
        <taxon>Sordariomycetes</taxon>
        <taxon>Hypocreomycetidae</taxon>
        <taxon>Hypocreales</taxon>
        <taxon>Hypocreaceae</taxon>
        <taxon>Cladobotryum</taxon>
    </lineage>
</organism>
<gene>
    <name evidence="1" type="ORF">PT974_08940</name>
</gene>
<evidence type="ECO:0000313" key="1">
    <source>
        <dbReference type="EMBL" id="KAK5990671.1"/>
    </source>
</evidence>
<dbReference type="EMBL" id="JAVFKD010000014">
    <property type="protein sequence ID" value="KAK5990671.1"/>
    <property type="molecule type" value="Genomic_DNA"/>
</dbReference>
<dbReference type="Proteomes" id="UP001338125">
    <property type="component" value="Unassembled WGS sequence"/>
</dbReference>
<proteinExistence type="predicted"/>
<name>A0ABR0SEW6_9HYPO</name>
<reference evidence="1 2" key="1">
    <citation type="submission" date="2024-01" db="EMBL/GenBank/DDBJ databases">
        <title>Complete genome of Cladobotryum mycophilum ATHUM6906.</title>
        <authorList>
            <person name="Christinaki A.C."/>
            <person name="Myridakis A.I."/>
            <person name="Kouvelis V.N."/>
        </authorList>
    </citation>
    <scope>NUCLEOTIDE SEQUENCE [LARGE SCALE GENOMIC DNA]</scope>
    <source>
        <strain evidence="1 2">ATHUM6906</strain>
    </source>
</reference>
<keyword evidence="2" id="KW-1185">Reference proteome</keyword>
<comment type="caution">
    <text evidence="1">The sequence shown here is derived from an EMBL/GenBank/DDBJ whole genome shotgun (WGS) entry which is preliminary data.</text>
</comment>